<organism evidence="1 2">
    <name type="scientific">Pelagibacterium lentulum</name>
    <dbReference type="NCBI Taxonomy" id="2029865"/>
    <lineage>
        <taxon>Bacteria</taxon>
        <taxon>Pseudomonadati</taxon>
        <taxon>Pseudomonadota</taxon>
        <taxon>Alphaproteobacteria</taxon>
        <taxon>Hyphomicrobiales</taxon>
        <taxon>Devosiaceae</taxon>
        <taxon>Pelagibacterium</taxon>
    </lineage>
</organism>
<gene>
    <name evidence="1" type="ORF">GCM10011499_11480</name>
</gene>
<evidence type="ECO:0000313" key="1">
    <source>
        <dbReference type="EMBL" id="GGA43593.1"/>
    </source>
</evidence>
<evidence type="ECO:0008006" key="3">
    <source>
        <dbReference type="Google" id="ProtNLM"/>
    </source>
</evidence>
<name>A0A916R8A8_9HYPH</name>
<dbReference type="AlphaFoldDB" id="A0A916R8A8"/>
<protein>
    <recommendedName>
        <fullName evidence="3">SIR2-like domain-containing protein</fullName>
    </recommendedName>
</protein>
<dbReference type="RefSeq" id="WP_127072652.1">
    <property type="nucleotide sequence ID" value="NZ_BMKB01000002.1"/>
</dbReference>
<sequence>MAATRRTVVYVIGAGFSAGLGFPTISRLVEQIWPRLISAGIADGMADIIRFHHPSFNPSRDDTFVNVERLLSEIQANEELFDSSRPATGRFTVEQLAERRQDFLLELAGWFHELQRKALAKPPTWLSKLAKQMQNENAQIISFNWDLILDELLFGETLSRQNYGFTRRWAGCRLLKPHGSLNWYERSSGRHLKRTKKFLLSGEDGDAVYAFRPYRAPKSERRIYMPLIVPPVFNKQFAGPVFQSLWREVVSVLSTASDVRFLGYSLAEADFHARFILRCGFHNQESGQLRADGKRSAPTGRAEVTVVDINPEVGGRIQELVGWPVANHAMNIEKWVRSWKDSD</sequence>
<evidence type="ECO:0000313" key="2">
    <source>
        <dbReference type="Proteomes" id="UP000596977"/>
    </source>
</evidence>
<dbReference type="OrthoDB" id="7054911at2"/>
<dbReference type="EMBL" id="BMKB01000002">
    <property type="protein sequence ID" value="GGA43593.1"/>
    <property type="molecule type" value="Genomic_DNA"/>
</dbReference>
<keyword evidence="2" id="KW-1185">Reference proteome</keyword>
<reference evidence="1 2" key="1">
    <citation type="journal article" date="2014" name="Int. J. Syst. Evol. Microbiol.">
        <title>Complete genome sequence of Corynebacterium casei LMG S-19264T (=DSM 44701T), isolated from a smear-ripened cheese.</title>
        <authorList>
            <consortium name="US DOE Joint Genome Institute (JGI-PGF)"/>
            <person name="Walter F."/>
            <person name="Albersmeier A."/>
            <person name="Kalinowski J."/>
            <person name="Ruckert C."/>
        </authorList>
    </citation>
    <scope>NUCLEOTIDE SEQUENCE [LARGE SCALE GENOMIC DNA]</scope>
    <source>
        <strain evidence="1 2">CGMCC 1.15896</strain>
    </source>
</reference>
<proteinExistence type="predicted"/>
<dbReference type="Proteomes" id="UP000596977">
    <property type="component" value="Unassembled WGS sequence"/>
</dbReference>
<accession>A0A916R8A8</accession>
<comment type="caution">
    <text evidence="1">The sequence shown here is derived from an EMBL/GenBank/DDBJ whole genome shotgun (WGS) entry which is preliminary data.</text>
</comment>